<feature type="compositionally biased region" description="Low complexity" evidence="4">
    <location>
        <begin position="382"/>
        <end position="391"/>
    </location>
</feature>
<feature type="compositionally biased region" description="Polar residues" evidence="4">
    <location>
        <begin position="392"/>
        <end position="408"/>
    </location>
</feature>
<evidence type="ECO:0000256" key="2">
    <source>
        <dbReference type="ARBA" id="ARBA00022737"/>
    </source>
</evidence>
<keyword evidence="1" id="KW-0433">Leucine-rich repeat</keyword>
<dbReference type="GO" id="GO:0005737">
    <property type="term" value="C:cytoplasm"/>
    <property type="evidence" value="ECO:0007669"/>
    <property type="project" value="TreeGrafter"/>
</dbReference>
<dbReference type="InterPro" id="IPR032675">
    <property type="entry name" value="LRR_dom_sf"/>
</dbReference>
<keyword evidence="5" id="KW-1185">Reference proteome</keyword>
<reference evidence="6" key="1">
    <citation type="submission" date="2017-02" db="UniProtKB">
        <authorList>
            <consortium name="WormBaseParasite"/>
        </authorList>
    </citation>
    <scope>IDENTIFICATION</scope>
</reference>
<dbReference type="Gene3D" id="3.80.10.10">
    <property type="entry name" value="Ribonuclease Inhibitor"/>
    <property type="match status" value="2"/>
</dbReference>
<dbReference type="Proteomes" id="UP000038045">
    <property type="component" value="Unplaced"/>
</dbReference>
<protein>
    <submittedName>
        <fullName evidence="6">Leucine-rich repeat protein</fullName>
    </submittedName>
</protein>
<organism evidence="5 6">
    <name type="scientific">Parastrongyloides trichosuri</name>
    <name type="common">Possum-specific nematode worm</name>
    <dbReference type="NCBI Taxonomy" id="131310"/>
    <lineage>
        <taxon>Eukaryota</taxon>
        <taxon>Metazoa</taxon>
        <taxon>Ecdysozoa</taxon>
        <taxon>Nematoda</taxon>
        <taxon>Chromadorea</taxon>
        <taxon>Rhabditida</taxon>
        <taxon>Tylenchina</taxon>
        <taxon>Panagrolaimomorpha</taxon>
        <taxon>Strongyloidoidea</taxon>
        <taxon>Strongyloididae</taxon>
        <taxon>Parastrongyloides</taxon>
    </lineage>
</organism>
<accession>A0A0N5A598</accession>
<dbReference type="WBParaSite" id="PTRK_0001688200.1">
    <property type="protein sequence ID" value="PTRK_0001688200.1"/>
    <property type="gene ID" value="PTRK_0001688200"/>
</dbReference>
<name>A0A0N5A598_PARTI</name>
<dbReference type="PANTHER" id="PTHR15454">
    <property type="entry name" value="NISCHARIN RELATED"/>
    <property type="match status" value="1"/>
</dbReference>
<evidence type="ECO:0000313" key="5">
    <source>
        <dbReference type="Proteomes" id="UP000038045"/>
    </source>
</evidence>
<dbReference type="AlphaFoldDB" id="A0A0N5A598"/>
<proteinExistence type="predicted"/>
<dbReference type="PROSITE" id="PS51450">
    <property type="entry name" value="LRR"/>
    <property type="match status" value="2"/>
</dbReference>
<keyword evidence="3" id="KW-0175">Coiled coil</keyword>
<dbReference type="SMART" id="SM00369">
    <property type="entry name" value="LRR_TYP"/>
    <property type="match status" value="2"/>
</dbReference>
<feature type="coiled-coil region" evidence="3">
    <location>
        <begin position="532"/>
        <end position="559"/>
    </location>
</feature>
<evidence type="ECO:0000313" key="6">
    <source>
        <dbReference type="WBParaSite" id="PTRK_0001688200.1"/>
    </source>
</evidence>
<evidence type="ECO:0000256" key="1">
    <source>
        <dbReference type="ARBA" id="ARBA00022614"/>
    </source>
</evidence>
<evidence type="ECO:0000256" key="3">
    <source>
        <dbReference type="SAM" id="Coils"/>
    </source>
</evidence>
<feature type="region of interest" description="Disordered" evidence="4">
    <location>
        <begin position="377"/>
        <end position="408"/>
    </location>
</feature>
<dbReference type="InterPro" id="IPR001611">
    <property type="entry name" value="Leu-rich_rpt"/>
</dbReference>
<evidence type="ECO:0000256" key="4">
    <source>
        <dbReference type="SAM" id="MobiDB-lite"/>
    </source>
</evidence>
<dbReference type="InterPro" id="IPR003591">
    <property type="entry name" value="Leu-rich_rpt_typical-subtyp"/>
</dbReference>
<dbReference type="STRING" id="131310.A0A0N5A598"/>
<keyword evidence="2" id="KW-0677">Repeat</keyword>
<sequence>MNQEYDKYNNLTKSFKKLMAPSNDRLTNNLMNSAEPKIIQGSLDLSNQGISKLNLQYKDKYKKCHKLDISNNYFVDITGFKYFTELEELQASNNCVERLSFVQLLSRSLKILNLSNNRLKCIESEIFCRFYFLEDCDFSYNQITKVCLCHNLPRLKNFNLANNILKSLPIINYFSSLTSLSLANNRISTLGDISKCLPATIKCLDISGNMILNLVEFMHLNNMSILTLSIKENPCVKGDKINFCYRPYIAACVKSLKELDGIYLDKSDIVKGNFLVTNGLFSKYRIDNTKNTTLCEFLESKCRLSNGISEEKISTFLNNDKKGPVNLNLTRNSLGLDEEKDNVTFIESNSKFDHSKSISYVGETLPRSDYKDDMNRTKELLDSPNDSNSSLGTCSISDSDSPKTIQKSPHLNTNKLVKVKDNINNKDNFIKQSLNKNNFENIHNSESTRNNLNQTSFNGNKAQYSQSSIIVSDKYNISTKNQSVFEIYPKEKYCSEIPKKKQFLKILTQKNDQMRKINEKKNMSIQRIMKTMKNIVRKNQTTLNEIKKIKEENKILKQHCEKSIQAFNNVVGSYGEKISWLCDKINKQEKANTYLKDCVMQLYPVVNISNVKRTEEGVIEIDWVNGFSIDNLIKGYDVYVDNKFVGTFEGLKKFISIAKLNPDVDHIVKIKCVVDGFEDRKELPSRCFKVKARGSGGELDK</sequence>
<dbReference type="SUPFAM" id="SSF52058">
    <property type="entry name" value="L domain-like"/>
    <property type="match status" value="1"/>
</dbReference>